<dbReference type="AlphaFoldDB" id="A0A9N7U478"/>
<sequence>MWKQGVTQVPTTKNITSPGGRLPRTKTKHCKSVSCVCLTVPRYSNSSPLGKLLGTCQNPNIHPATLGEKGDQSNPDQGFWFQSVKLTLQGMGINGGSVAFLPSKAPWERVSDSLSVRPSSPGRDSTRSC</sequence>
<gene>
    <name evidence="2" type="ORF">PLEPLA_LOCUS11637</name>
</gene>
<feature type="region of interest" description="Disordered" evidence="1">
    <location>
        <begin position="110"/>
        <end position="129"/>
    </location>
</feature>
<name>A0A9N7U478_PLEPL</name>
<keyword evidence="3" id="KW-1185">Reference proteome</keyword>
<evidence type="ECO:0000256" key="1">
    <source>
        <dbReference type="SAM" id="MobiDB-lite"/>
    </source>
</evidence>
<comment type="caution">
    <text evidence="2">The sequence shown here is derived from an EMBL/GenBank/DDBJ whole genome shotgun (WGS) entry which is preliminary data.</text>
</comment>
<accession>A0A9N7U478</accession>
<organism evidence="2 3">
    <name type="scientific">Pleuronectes platessa</name>
    <name type="common">European plaice</name>
    <dbReference type="NCBI Taxonomy" id="8262"/>
    <lineage>
        <taxon>Eukaryota</taxon>
        <taxon>Metazoa</taxon>
        <taxon>Chordata</taxon>
        <taxon>Craniata</taxon>
        <taxon>Vertebrata</taxon>
        <taxon>Euteleostomi</taxon>
        <taxon>Actinopterygii</taxon>
        <taxon>Neopterygii</taxon>
        <taxon>Teleostei</taxon>
        <taxon>Neoteleostei</taxon>
        <taxon>Acanthomorphata</taxon>
        <taxon>Carangaria</taxon>
        <taxon>Pleuronectiformes</taxon>
        <taxon>Pleuronectoidei</taxon>
        <taxon>Pleuronectidae</taxon>
        <taxon>Pleuronectes</taxon>
    </lineage>
</organism>
<proteinExistence type="predicted"/>
<protein>
    <submittedName>
        <fullName evidence="2">Uncharacterized protein</fullName>
    </submittedName>
</protein>
<feature type="compositionally biased region" description="Polar residues" evidence="1">
    <location>
        <begin position="1"/>
        <end position="17"/>
    </location>
</feature>
<dbReference type="Proteomes" id="UP001153269">
    <property type="component" value="Unassembled WGS sequence"/>
</dbReference>
<evidence type="ECO:0000313" key="2">
    <source>
        <dbReference type="EMBL" id="CAB1423716.1"/>
    </source>
</evidence>
<dbReference type="EMBL" id="CADEAL010000675">
    <property type="protein sequence ID" value="CAB1423716.1"/>
    <property type="molecule type" value="Genomic_DNA"/>
</dbReference>
<reference evidence="2" key="1">
    <citation type="submission" date="2020-03" db="EMBL/GenBank/DDBJ databases">
        <authorList>
            <person name="Weist P."/>
        </authorList>
    </citation>
    <scope>NUCLEOTIDE SEQUENCE</scope>
</reference>
<feature type="region of interest" description="Disordered" evidence="1">
    <location>
        <begin position="1"/>
        <end position="25"/>
    </location>
</feature>
<evidence type="ECO:0000313" key="3">
    <source>
        <dbReference type="Proteomes" id="UP001153269"/>
    </source>
</evidence>